<keyword evidence="3 5" id="KW-0732">Signal</keyword>
<sequence>MAEKSFLHPILFVIALSLHLQSAISRTHYTTTVLDVSASIQRTLDVLSFDPQTINPNQQQEQQNSITQSSSFSVSLHPRSSLHKHHHKDYTSLTRSRLARDSARVQSIAANLELALSGVKTSDLKPLLGIANETLLLPEALQTPVTSGEKLGSGEYFSRVGVGRPARQYYLVIDTGSDVSWIQCKPCFDCYQQDNEGLFAAAAGLLGMGGGSLSLPSQLRATSFSYCLVNRDSAASSTLEFNSARPGDSVTAPLLRNSKYKTFFYVGLAGLSVGGQPVAVSPSVFAVDESGRGGIIVDSGTAVTRLKTEAYTAVRDAFARLTTKLPSSSSYAIFDTCYDLSSFKQVSIPTVSFRFAGGKSLTLPPENYMIPVDSAGKVCFAFAPTDGPLSIIGNIQQQGTRVSYDVANSVVGFSPSKC</sequence>
<dbReference type="AlphaFoldDB" id="A0AAV6J6C0"/>
<dbReference type="PROSITE" id="PS51767">
    <property type="entry name" value="PEPTIDASE_A1"/>
    <property type="match status" value="1"/>
</dbReference>
<dbReference type="Pfam" id="PF14541">
    <property type="entry name" value="TAXi_C"/>
    <property type="match status" value="1"/>
</dbReference>
<keyword evidence="2" id="KW-0645">Protease</keyword>
<evidence type="ECO:0000256" key="2">
    <source>
        <dbReference type="ARBA" id="ARBA00022670"/>
    </source>
</evidence>
<evidence type="ECO:0000256" key="5">
    <source>
        <dbReference type="SAM" id="SignalP"/>
    </source>
</evidence>
<dbReference type="PANTHER" id="PTHR13683:SF274">
    <property type="entry name" value="PROTEIN ASPARTIC PROTEASE IN GUARD CELL 1"/>
    <property type="match status" value="1"/>
</dbReference>
<dbReference type="InterPro" id="IPR033121">
    <property type="entry name" value="PEPTIDASE_A1"/>
</dbReference>
<protein>
    <recommendedName>
        <fullName evidence="6">Peptidase A1 domain-containing protein</fullName>
    </recommendedName>
</protein>
<reference evidence="7" key="1">
    <citation type="submission" date="2020-08" db="EMBL/GenBank/DDBJ databases">
        <title>Plant Genome Project.</title>
        <authorList>
            <person name="Zhang R.-G."/>
        </authorList>
    </citation>
    <scope>NUCLEOTIDE SEQUENCE</scope>
    <source>
        <strain evidence="7">WSP0</strain>
        <tissue evidence="7">Leaf</tissue>
    </source>
</reference>
<evidence type="ECO:0000256" key="4">
    <source>
        <dbReference type="ARBA" id="ARBA00022801"/>
    </source>
</evidence>
<dbReference type="InterPro" id="IPR001969">
    <property type="entry name" value="Aspartic_peptidase_AS"/>
</dbReference>
<dbReference type="InterPro" id="IPR032861">
    <property type="entry name" value="TAXi_N"/>
</dbReference>
<organism evidence="7 8">
    <name type="scientific">Rhododendron griersonianum</name>
    <dbReference type="NCBI Taxonomy" id="479676"/>
    <lineage>
        <taxon>Eukaryota</taxon>
        <taxon>Viridiplantae</taxon>
        <taxon>Streptophyta</taxon>
        <taxon>Embryophyta</taxon>
        <taxon>Tracheophyta</taxon>
        <taxon>Spermatophyta</taxon>
        <taxon>Magnoliopsida</taxon>
        <taxon>eudicotyledons</taxon>
        <taxon>Gunneridae</taxon>
        <taxon>Pentapetalae</taxon>
        <taxon>asterids</taxon>
        <taxon>Ericales</taxon>
        <taxon>Ericaceae</taxon>
        <taxon>Ericoideae</taxon>
        <taxon>Rhodoreae</taxon>
        <taxon>Rhododendron</taxon>
    </lineage>
</organism>
<dbReference type="Gene3D" id="2.40.70.10">
    <property type="entry name" value="Acid Proteases"/>
    <property type="match status" value="3"/>
</dbReference>
<evidence type="ECO:0000256" key="1">
    <source>
        <dbReference type="ARBA" id="ARBA00007447"/>
    </source>
</evidence>
<evidence type="ECO:0000313" key="7">
    <source>
        <dbReference type="EMBL" id="KAG5536228.1"/>
    </source>
</evidence>
<dbReference type="InterPro" id="IPR001461">
    <property type="entry name" value="Aspartic_peptidase_A1"/>
</dbReference>
<evidence type="ECO:0000313" key="8">
    <source>
        <dbReference type="Proteomes" id="UP000823749"/>
    </source>
</evidence>
<feature type="chain" id="PRO_5043887964" description="Peptidase A1 domain-containing protein" evidence="5">
    <location>
        <begin position="26"/>
        <end position="418"/>
    </location>
</feature>
<comment type="caution">
    <text evidence="7">The sequence shown here is derived from an EMBL/GenBank/DDBJ whole genome shotgun (WGS) entry which is preliminary data.</text>
</comment>
<proteinExistence type="inferred from homology"/>
<gene>
    <name evidence="7" type="ORF">RHGRI_023869</name>
</gene>
<dbReference type="InterPro" id="IPR021109">
    <property type="entry name" value="Peptidase_aspartic_dom_sf"/>
</dbReference>
<feature type="signal peptide" evidence="5">
    <location>
        <begin position="1"/>
        <end position="25"/>
    </location>
</feature>
<dbReference type="EMBL" id="JACTNZ010000008">
    <property type="protein sequence ID" value="KAG5536228.1"/>
    <property type="molecule type" value="Genomic_DNA"/>
</dbReference>
<dbReference type="Proteomes" id="UP000823749">
    <property type="component" value="Chromosome 8"/>
</dbReference>
<evidence type="ECO:0000256" key="3">
    <source>
        <dbReference type="ARBA" id="ARBA00022729"/>
    </source>
</evidence>
<evidence type="ECO:0000259" key="6">
    <source>
        <dbReference type="PROSITE" id="PS51767"/>
    </source>
</evidence>
<dbReference type="PROSITE" id="PS00141">
    <property type="entry name" value="ASP_PROTEASE"/>
    <property type="match status" value="2"/>
</dbReference>
<accession>A0AAV6J6C0</accession>
<dbReference type="PANTHER" id="PTHR13683">
    <property type="entry name" value="ASPARTYL PROTEASES"/>
    <property type="match status" value="1"/>
</dbReference>
<comment type="similarity">
    <text evidence="1">Belongs to the peptidase A1 family.</text>
</comment>
<dbReference type="InterPro" id="IPR032799">
    <property type="entry name" value="TAXi_C"/>
</dbReference>
<dbReference type="GO" id="GO:0006508">
    <property type="term" value="P:proteolysis"/>
    <property type="evidence" value="ECO:0007669"/>
    <property type="project" value="UniProtKB-KW"/>
</dbReference>
<keyword evidence="8" id="KW-1185">Reference proteome</keyword>
<feature type="domain" description="Peptidase A1" evidence="6">
    <location>
        <begin position="48"/>
        <end position="414"/>
    </location>
</feature>
<keyword evidence="4" id="KW-0378">Hydrolase</keyword>
<dbReference type="SUPFAM" id="SSF50630">
    <property type="entry name" value="Acid proteases"/>
    <property type="match status" value="1"/>
</dbReference>
<dbReference type="GO" id="GO:0004190">
    <property type="term" value="F:aspartic-type endopeptidase activity"/>
    <property type="evidence" value="ECO:0007669"/>
    <property type="project" value="InterPro"/>
</dbReference>
<dbReference type="Pfam" id="PF14543">
    <property type="entry name" value="TAXi_N"/>
    <property type="match status" value="1"/>
</dbReference>
<name>A0AAV6J6C0_9ERIC</name>
<dbReference type="FunFam" id="2.40.70.10:FF:000010">
    <property type="entry name" value="Aspartyl protease family protein 2"/>
    <property type="match status" value="1"/>
</dbReference>